<sequence>MHDRRADHARSRRASCAPAPTGRRPPAPQPTRPAAAGSPAAARARPQHSPAASTPPQARSSGRTHPPSRRPIQPVGEISGAPQATRGLRSPSHSGTQKRIGGSQVTRTRPRSPFRTAATAGTAVLAAAVLTACSGGSGSAKADDKDAAKPDTRISVNLSGKDAKAGQPVKVTLAEGKLQQVTVTDSKGATLDGAVSSDGRTWTSARKAAPGTAYTVEARSVDGGTAKADFATAAPDKVNKLTLAPGKNTTVGIAHPLSIVFDHPVKNKAEVEKHLKVTTSNNTTGSWGWMEDWSGKTRVDWRPKDYWKPGTKVTLKAELNGVDSGEGGGWFVRDYTTNVTIGKNQLVKVDLDNHRLKLMRDGQEVKDIPMSGGTPGGDKASWRGKTVLMSKEGTINMRSETVGLGDAYDKMVDYSMRLTWSGMYAHAAPWNARYMGSANKSSGCIGMDTPDARWVYDQVQVGDPFEVEGGDAKGTQALNNGYGEWNLSWADWQAKSALR</sequence>
<dbReference type="CDD" id="cd16913">
    <property type="entry name" value="YkuD_like"/>
    <property type="match status" value="1"/>
</dbReference>
<keyword evidence="5" id="KW-0012">Acyltransferase</keyword>
<dbReference type="GO" id="GO:0016746">
    <property type="term" value="F:acyltransferase activity"/>
    <property type="evidence" value="ECO:0007669"/>
    <property type="project" value="UniProtKB-KW"/>
</dbReference>
<organism evidence="10 11">
    <name type="scientific">Streptomyces ficellus</name>
    <dbReference type="NCBI Taxonomy" id="1977088"/>
    <lineage>
        <taxon>Bacteria</taxon>
        <taxon>Bacillati</taxon>
        <taxon>Actinomycetota</taxon>
        <taxon>Actinomycetes</taxon>
        <taxon>Kitasatosporales</taxon>
        <taxon>Streptomycetaceae</taxon>
        <taxon>Streptomyces</taxon>
    </lineage>
</organism>
<feature type="domain" description="L,D-TPase catalytic" evidence="9">
    <location>
        <begin position="345"/>
        <end position="468"/>
    </location>
</feature>
<evidence type="ECO:0000256" key="3">
    <source>
        <dbReference type="ARBA" id="ARBA00022960"/>
    </source>
</evidence>
<dbReference type="InterPro" id="IPR050979">
    <property type="entry name" value="LD-transpeptidase"/>
</dbReference>
<evidence type="ECO:0000256" key="8">
    <source>
        <dbReference type="SAM" id="MobiDB-lite"/>
    </source>
</evidence>
<dbReference type="UniPathway" id="UPA00219"/>
<dbReference type="GO" id="GO:0071972">
    <property type="term" value="F:peptidoglycan L,D-transpeptidase activity"/>
    <property type="evidence" value="ECO:0007669"/>
    <property type="project" value="TreeGrafter"/>
</dbReference>
<feature type="compositionally biased region" description="Low complexity" evidence="8">
    <location>
        <begin position="32"/>
        <end position="44"/>
    </location>
</feature>
<dbReference type="InterPro" id="IPR005490">
    <property type="entry name" value="LD_TPept_cat_dom"/>
</dbReference>
<dbReference type="GO" id="GO:0005576">
    <property type="term" value="C:extracellular region"/>
    <property type="evidence" value="ECO:0007669"/>
    <property type="project" value="TreeGrafter"/>
</dbReference>
<dbReference type="KEGG" id="sfic:EIZ62_05660"/>
<gene>
    <name evidence="10" type="ORF">EIZ62_05660</name>
</gene>
<evidence type="ECO:0000256" key="1">
    <source>
        <dbReference type="ARBA" id="ARBA00004752"/>
    </source>
</evidence>
<dbReference type="AlphaFoldDB" id="A0A6I6F4S8"/>
<feature type="compositionally biased region" description="Polar residues" evidence="8">
    <location>
        <begin position="91"/>
        <end position="107"/>
    </location>
</feature>
<proteinExistence type="predicted"/>
<dbReference type="OrthoDB" id="5242354at2"/>
<feature type="active site" description="Proton donor/acceptor" evidence="7">
    <location>
        <position position="426"/>
    </location>
</feature>
<dbReference type="GO" id="GO:0071555">
    <property type="term" value="P:cell wall organization"/>
    <property type="evidence" value="ECO:0007669"/>
    <property type="project" value="UniProtKB-UniRule"/>
</dbReference>
<dbReference type="PROSITE" id="PS52029">
    <property type="entry name" value="LD_TPASE"/>
    <property type="match status" value="1"/>
</dbReference>
<reference evidence="10 11" key="1">
    <citation type="submission" date="2018-12" db="EMBL/GenBank/DDBJ databases">
        <title>Complete genome sequence of Streptomyces ficellus NRRL8067, the producer of ficellomycin, feldamycin and nojirimycin.</title>
        <authorList>
            <person name="Zhang H."/>
            <person name="Yue R."/>
            <person name="Liu Y."/>
            <person name="Li M."/>
            <person name="Mu H."/>
            <person name="Zhang J."/>
        </authorList>
    </citation>
    <scope>NUCLEOTIDE SEQUENCE [LARGE SCALE GENOMIC DNA]</scope>
    <source>
        <strain evidence="10 11">NRRL 8067</strain>
    </source>
</reference>
<dbReference type="Gene3D" id="2.40.440.10">
    <property type="entry name" value="L,D-transpeptidase catalytic domain-like"/>
    <property type="match status" value="1"/>
</dbReference>
<comment type="pathway">
    <text evidence="1 7">Cell wall biogenesis; peptidoglycan biosynthesis.</text>
</comment>
<dbReference type="InterPro" id="IPR041280">
    <property type="entry name" value="Big_10"/>
</dbReference>
<evidence type="ECO:0000313" key="11">
    <source>
        <dbReference type="Proteomes" id="UP000422572"/>
    </source>
</evidence>
<dbReference type="SUPFAM" id="SSF141523">
    <property type="entry name" value="L,D-transpeptidase catalytic domain-like"/>
    <property type="match status" value="1"/>
</dbReference>
<dbReference type="Gene3D" id="2.60.40.3710">
    <property type="match status" value="1"/>
</dbReference>
<evidence type="ECO:0000256" key="5">
    <source>
        <dbReference type="ARBA" id="ARBA00023315"/>
    </source>
</evidence>
<protein>
    <recommendedName>
        <fullName evidence="9">L,D-TPase catalytic domain-containing protein</fullName>
    </recommendedName>
</protein>
<dbReference type="Pfam" id="PF17964">
    <property type="entry name" value="Big_10"/>
    <property type="match status" value="1"/>
</dbReference>
<evidence type="ECO:0000256" key="4">
    <source>
        <dbReference type="ARBA" id="ARBA00022984"/>
    </source>
</evidence>
<keyword evidence="3 7" id="KW-0133">Cell shape</keyword>
<evidence type="ECO:0000256" key="6">
    <source>
        <dbReference type="ARBA" id="ARBA00023316"/>
    </source>
</evidence>
<feature type="active site" description="Nucleophile" evidence="7">
    <location>
        <position position="444"/>
    </location>
</feature>
<dbReference type="EMBL" id="CP034279">
    <property type="protein sequence ID" value="QGV77794.1"/>
    <property type="molecule type" value="Genomic_DNA"/>
</dbReference>
<accession>A0A6I6F4S8</accession>
<evidence type="ECO:0000256" key="2">
    <source>
        <dbReference type="ARBA" id="ARBA00022679"/>
    </source>
</evidence>
<name>A0A6I6F4S8_9ACTN</name>
<evidence type="ECO:0000256" key="7">
    <source>
        <dbReference type="PROSITE-ProRule" id="PRU01373"/>
    </source>
</evidence>
<keyword evidence="11" id="KW-1185">Reference proteome</keyword>
<dbReference type="Gene3D" id="2.60.40.3780">
    <property type="match status" value="1"/>
</dbReference>
<dbReference type="PANTHER" id="PTHR30582:SF2">
    <property type="entry name" value="L,D-TRANSPEPTIDASE YCIB-RELATED"/>
    <property type="match status" value="1"/>
</dbReference>
<dbReference type="InterPro" id="IPR038063">
    <property type="entry name" value="Transpep_catalytic_dom"/>
</dbReference>
<dbReference type="Proteomes" id="UP000422572">
    <property type="component" value="Chromosome"/>
</dbReference>
<dbReference type="GO" id="GO:0018104">
    <property type="term" value="P:peptidoglycan-protein cross-linking"/>
    <property type="evidence" value="ECO:0007669"/>
    <property type="project" value="TreeGrafter"/>
</dbReference>
<keyword evidence="4 7" id="KW-0573">Peptidoglycan synthesis</keyword>
<keyword evidence="6 7" id="KW-0961">Cell wall biogenesis/degradation</keyword>
<evidence type="ECO:0000259" key="9">
    <source>
        <dbReference type="PROSITE" id="PS52029"/>
    </source>
</evidence>
<evidence type="ECO:0000313" key="10">
    <source>
        <dbReference type="EMBL" id="QGV77794.1"/>
    </source>
</evidence>
<dbReference type="Pfam" id="PF03734">
    <property type="entry name" value="YkuD"/>
    <property type="match status" value="1"/>
</dbReference>
<dbReference type="CDD" id="cd13432">
    <property type="entry name" value="LDT_IgD_like_2"/>
    <property type="match status" value="1"/>
</dbReference>
<dbReference type="PANTHER" id="PTHR30582">
    <property type="entry name" value="L,D-TRANSPEPTIDASE"/>
    <property type="match status" value="1"/>
</dbReference>
<feature type="compositionally biased region" description="Polar residues" evidence="8">
    <location>
        <begin position="50"/>
        <end position="63"/>
    </location>
</feature>
<feature type="region of interest" description="Disordered" evidence="8">
    <location>
        <begin position="1"/>
        <end position="114"/>
    </location>
</feature>
<keyword evidence="2" id="KW-0808">Transferase</keyword>
<dbReference type="GO" id="GO:0008360">
    <property type="term" value="P:regulation of cell shape"/>
    <property type="evidence" value="ECO:0007669"/>
    <property type="project" value="UniProtKB-UniRule"/>
</dbReference>